<dbReference type="EMBL" id="LT629695">
    <property type="protein sequence ID" value="SDH63177.1"/>
    <property type="molecule type" value="Genomic_DNA"/>
</dbReference>
<dbReference type="InterPro" id="IPR022675">
    <property type="entry name" value="G6P_DH_C"/>
</dbReference>
<feature type="active site" description="Proton acceptor" evidence="6">
    <location>
        <position position="234"/>
    </location>
</feature>
<evidence type="ECO:0000256" key="4">
    <source>
        <dbReference type="ARBA" id="ARBA00023002"/>
    </source>
</evidence>
<dbReference type="SUPFAM" id="SSF55347">
    <property type="entry name" value="Glyceraldehyde-3-phosphate dehydrogenase-like, C-terminal domain"/>
    <property type="match status" value="1"/>
</dbReference>
<dbReference type="AlphaFoldDB" id="A0A1G8DZY3"/>
<evidence type="ECO:0000256" key="3">
    <source>
        <dbReference type="ARBA" id="ARBA00022857"/>
    </source>
</evidence>
<dbReference type="GO" id="GO:0050661">
    <property type="term" value="F:NADP binding"/>
    <property type="evidence" value="ECO:0007669"/>
    <property type="project" value="UniProtKB-UniRule"/>
</dbReference>
<dbReference type="InterPro" id="IPR036291">
    <property type="entry name" value="NAD(P)-bd_dom_sf"/>
</dbReference>
<dbReference type="OrthoDB" id="9802739at2"/>
<dbReference type="InterPro" id="IPR022674">
    <property type="entry name" value="G6P_DH_NAD-bd"/>
</dbReference>
<accession>A0A1G8DZY3</accession>
<evidence type="ECO:0000256" key="5">
    <source>
        <dbReference type="ARBA" id="ARBA00023277"/>
    </source>
</evidence>
<dbReference type="UniPathway" id="UPA00115">
    <property type="reaction ID" value="UER00408"/>
</dbReference>
<feature type="domain" description="Glucose-6-phosphate dehydrogenase NAD-binding" evidence="7">
    <location>
        <begin position="10"/>
        <end position="181"/>
    </location>
</feature>
<evidence type="ECO:0000313" key="10">
    <source>
        <dbReference type="Proteomes" id="UP000198822"/>
    </source>
</evidence>
<comment type="caution">
    <text evidence="6">Lacks conserved residue(s) required for the propagation of feature annotation.</text>
</comment>
<dbReference type="InterPro" id="IPR001282">
    <property type="entry name" value="G6P_DH"/>
</dbReference>
<feature type="binding site" evidence="6">
    <location>
        <position position="229"/>
    </location>
    <ligand>
        <name>substrate</name>
    </ligand>
</feature>
<dbReference type="RefSeq" id="WP_092504380.1">
    <property type="nucleotide sequence ID" value="NZ_LT629695.1"/>
</dbReference>
<feature type="domain" description="Glucose-6-phosphate dehydrogenase C-terminal" evidence="8">
    <location>
        <begin position="185"/>
        <end position="457"/>
    </location>
</feature>
<keyword evidence="2 6" id="KW-0313">Glucose metabolism</keyword>
<evidence type="ECO:0000256" key="6">
    <source>
        <dbReference type="HAMAP-Rule" id="MF_00966"/>
    </source>
</evidence>
<dbReference type="Gene3D" id="3.40.50.720">
    <property type="entry name" value="NAD(P)-binding Rossmann-like Domain"/>
    <property type="match status" value="1"/>
</dbReference>
<dbReference type="PRINTS" id="PR00079">
    <property type="entry name" value="G6PDHDRGNASE"/>
</dbReference>
<evidence type="ECO:0000256" key="1">
    <source>
        <dbReference type="ARBA" id="ARBA00004937"/>
    </source>
</evidence>
<dbReference type="PANTHER" id="PTHR23429:SF0">
    <property type="entry name" value="GLUCOSE-6-PHOSPHATE 1-DEHYDROGENASE"/>
    <property type="match status" value="1"/>
</dbReference>
<feature type="binding site" evidence="6">
    <location>
        <position position="331"/>
    </location>
    <ligand>
        <name>substrate</name>
    </ligand>
</feature>
<keyword evidence="5 6" id="KW-0119">Carbohydrate metabolism</keyword>
<dbReference type="NCBIfam" id="NF009492">
    <property type="entry name" value="PRK12853.1-3"/>
    <property type="match status" value="1"/>
</dbReference>
<evidence type="ECO:0000259" key="7">
    <source>
        <dbReference type="Pfam" id="PF00479"/>
    </source>
</evidence>
<feature type="binding site" evidence="6">
    <location>
        <position position="142"/>
    </location>
    <ligand>
        <name>NADP(+)</name>
        <dbReference type="ChEBI" id="CHEBI:58349"/>
    </ligand>
</feature>
<dbReference type="SUPFAM" id="SSF51735">
    <property type="entry name" value="NAD(P)-binding Rossmann-fold domains"/>
    <property type="match status" value="1"/>
</dbReference>
<dbReference type="GO" id="GO:0006006">
    <property type="term" value="P:glucose metabolic process"/>
    <property type="evidence" value="ECO:0007669"/>
    <property type="project" value="UniProtKB-KW"/>
</dbReference>
<dbReference type="GO" id="GO:0009051">
    <property type="term" value="P:pentose-phosphate shunt, oxidative branch"/>
    <property type="evidence" value="ECO:0007669"/>
    <property type="project" value="TreeGrafter"/>
</dbReference>
<dbReference type="Pfam" id="PF02781">
    <property type="entry name" value="G6PD_C"/>
    <property type="match status" value="1"/>
</dbReference>
<dbReference type="Gene3D" id="3.30.360.10">
    <property type="entry name" value="Dihydrodipicolinate Reductase, domain 2"/>
    <property type="match status" value="1"/>
</dbReference>
<name>A0A1G8DZY3_9MICO</name>
<keyword evidence="4 6" id="KW-0560">Oxidoreductase</keyword>
<dbReference type="HAMAP" id="MF_00966">
    <property type="entry name" value="G6PD"/>
    <property type="match status" value="1"/>
</dbReference>
<dbReference type="PIRSF" id="PIRSF000110">
    <property type="entry name" value="G6PD"/>
    <property type="match status" value="1"/>
</dbReference>
<dbReference type="EC" id="1.1.1.49" evidence="6"/>
<evidence type="ECO:0000256" key="2">
    <source>
        <dbReference type="ARBA" id="ARBA00022526"/>
    </source>
</evidence>
<proteinExistence type="inferred from homology"/>
<dbReference type="GO" id="GO:0005829">
    <property type="term" value="C:cytosol"/>
    <property type="evidence" value="ECO:0007669"/>
    <property type="project" value="TreeGrafter"/>
</dbReference>
<keyword evidence="10" id="KW-1185">Reference proteome</keyword>
<dbReference type="Pfam" id="PF00479">
    <property type="entry name" value="G6PD_N"/>
    <property type="match status" value="1"/>
</dbReference>
<evidence type="ECO:0000313" key="9">
    <source>
        <dbReference type="EMBL" id="SDH63177.1"/>
    </source>
</evidence>
<keyword evidence="3 6" id="KW-0521">NADP</keyword>
<comment type="catalytic activity">
    <reaction evidence="6">
        <text>D-glucose 6-phosphate + NADP(+) = 6-phospho-D-glucono-1,5-lactone + NADPH + H(+)</text>
        <dbReference type="Rhea" id="RHEA:15841"/>
        <dbReference type="ChEBI" id="CHEBI:15378"/>
        <dbReference type="ChEBI" id="CHEBI:57783"/>
        <dbReference type="ChEBI" id="CHEBI:57955"/>
        <dbReference type="ChEBI" id="CHEBI:58349"/>
        <dbReference type="ChEBI" id="CHEBI:61548"/>
        <dbReference type="EC" id="1.1.1.49"/>
    </reaction>
</comment>
<evidence type="ECO:0000259" key="8">
    <source>
        <dbReference type="Pfam" id="PF02781"/>
    </source>
</evidence>
<comment type="similarity">
    <text evidence="6">Belongs to the glucose-6-phosphate dehydrogenase family.</text>
</comment>
<dbReference type="Proteomes" id="UP000198822">
    <property type="component" value="Chromosome I"/>
</dbReference>
<organism evidence="9 10">
    <name type="scientific">Agrococcus jejuensis</name>
    <dbReference type="NCBI Taxonomy" id="399736"/>
    <lineage>
        <taxon>Bacteria</taxon>
        <taxon>Bacillati</taxon>
        <taxon>Actinomycetota</taxon>
        <taxon>Actinomycetes</taxon>
        <taxon>Micrococcales</taxon>
        <taxon>Microbacteriaceae</taxon>
        <taxon>Agrococcus</taxon>
    </lineage>
</organism>
<feature type="binding site" evidence="6">
    <location>
        <position position="210"/>
    </location>
    <ligand>
        <name>substrate</name>
    </ligand>
</feature>
<dbReference type="STRING" id="399736.SAMN04489720_1838"/>
<sequence>MAADRTTLLILGASGDLTSRLLLPGIATLLRAQPRRSLEIVGADLRDLGQDEWRNRVQTAMAAAHGDGDAGELGATAQHVVDTTRYVAGDATDPTSLQALLESVDCDRLVIYFALPPHVSRMVCEALAEVGAPDGAILAIEKPFGSSLDDARELNALVQRIVPEDQIFRIDHFLGLYTVLNLLGMRFANRILAPLWDRDSIAKVEILYDETVALEGRAGYYDTAGALRDMIQSHLLQVLALVAIEPPASIDARDLRDAIGQVLRAARVVDATTDARRARYTAGTIGDREVPDYVAEEGVDAKRGTETLAEVTVHVDNQRWAGVPFVLRSGKAMGHIRKQAVIHFREPAHVPRGFGGRNSADRLVLDFRPDSFAIHLTTNGKGDPFTLEQSVLRGELGGGQLEPYGEVLASILDGDPRLAVRADAAEECWRIVEPVLRAWKRDEVPLAEYRAGGVGPRGWRSNGAATD</sequence>
<dbReference type="GO" id="GO:0004345">
    <property type="term" value="F:glucose-6-phosphate dehydrogenase activity"/>
    <property type="evidence" value="ECO:0007669"/>
    <property type="project" value="UniProtKB-UniRule"/>
</dbReference>
<feature type="binding site" evidence="6">
    <location>
        <position position="172"/>
    </location>
    <ligand>
        <name>substrate</name>
    </ligand>
</feature>
<comment type="function">
    <text evidence="6">Catalyzes the oxidation of glucose 6-phosphate to 6-phosphogluconolactone.</text>
</comment>
<reference evidence="10" key="1">
    <citation type="submission" date="2016-10" db="EMBL/GenBank/DDBJ databases">
        <authorList>
            <person name="Varghese N."/>
            <person name="Submissions S."/>
        </authorList>
    </citation>
    <scope>NUCLEOTIDE SEQUENCE [LARGE SCALE GENOMIC DNA]</scope>
    <source>
        <strain evidence="10">DSM 22002</strain>
    </source>
</reference>
<gene>
    <name evidence="6" type="primary">zwf</name>
    <name evidence="9" type="ORF">SAMN04489720_1838</name>
</gene>
<protein>
    <recommendedName>
        <fullName evidence="6">Glucose-6-phosphate 1-dehydrogenase</fullName>
        <shortName evidence="6">G6PD</shortName>
        <ecNumber evidence="6">1.1.1.49</ecNumber>
    </recommendedName>
</protein>
<comment type="pathway">
    <text evidence="1 6">Carbohydrate degradation; pentose phosphate pathway; D-ribulose 5-phosphate from D-glucose 6-phosphate (oxidative stage): step 1/3.</text>
</comment>
<dbReference type="PANTHER" id="PTHR23429">
    <property type="entry name" value="GLUCOSE-6-PHOSPHATE 1-DEHYDROGENASE G6PD"/>
    <property type="match status" value="1"/>
</dbReference>